<dbReference type="AlphaFoldDB" id="A0A8J3I8X9"/>
<evidence type="ECO:0000259" key="2">
    <source>
        <dbReference type="Pfam" id="PF02371"/>
    </source>
</evidence>
<name>A0A8J3I8X9_9CHLR</name>
<feature type="domain" description="Transposase IS110-like N-terminal" evidence="1">
    <location>
        <begin position="3"/>
        <end position="171"/>
    </location>
</feature>
<dbReference type="GO" id="GO:0006313">
    <property type="term" value="P:DNA transposition"/>
    <property type="evidence" value="ECO:0007669"/>
    <property type="project" value="InterPro"/>
</dbReference>
<reference evidence="3" key="1">
    <citation type="submission" date="2020-10" db="EMBL/GenBank/DDBJ databases">
        <title>Taxonomic study of unclassified bacteria belonging to the class Ktedonobacteria.</title>
        <authorList>
            <person name="Yabe S."/>
            <person name="Wang C.M."/>
            <person name="Zheng Y."/>
            <person name="Sakai Y."/>
            <person name="Cavaletti L."/>
            <person name="Monciardini P."/>
            <person name="Donadio S."/>
        </authorList>
    </citation>
    <scope>NUCLEOTIDE SEQUENCE</scope>
    <source>
        <strain evidence="3">ID150040</strain>
    </source>
</reference>
<dbReference type="RefSeq" id="WP_220201090.1">
    <property type="nucleotide sequence ID" value="NZ_BNJK01000001.1"/>
</dbReference>
<evidence type="ECO:0000259" key="1">
    <source>
        <dbReference type="Pfam" id="PF01548"/>
    </source>
</evidence>
<dbReference type="PANTHER" id="PTHR33055">
    <property type="entry name" value="TRANSPOSASE FOR INSERTION SEQUENCE ELEMENT IS1111A"/>
    <property type="match status" value="1"/>
</dbReference>
<dbReference type="NCBIfam" id="NF033542">
    <property type="entry name" value="transpos_IS110"/>
    <property type="match status" value="1"/>
</dbReference>
<dbReference type="EMBL" id="BNJK01000001">
    <property type="protein sequence ID" value="GHO90086.1"/>
    <property type="molecule type" value="Genomic_DNA"/>
</dbReference>
<gene>
    <name evidence="3" type="ORF">KSF_001340</name>
</gene>
<dbReference type="GO" id="GO:0004803">
    <property type="term" value="F:transposase activity"/>
    <property type="evidence" value="ECO:0007669"/>
    <property type="project" value="InterPro"/>
</dbReference>
<dbReference type="PANTHER" id="PTHR33055:SF13">
    <property type="entry name" value="TRANSPOSASE"/>
    <property type="match status" value="1"/>
</dbReference>
<proteinExistence type="predicted"/>
<sequence length="362" mass="40569">MYIGIDVGKVKHVAGFVSTTLLERHQRFEACPALAFENSREGFRALVERIQSLAPLEHCFILMEKTGHYHLALQQYLQECDLPVYTIHVQTRSAGMLKTDKRDALGLANTLYNQLQLGIQVADETHLVRRAEPPTAASAQLKGLIRHRYELVRESTQRKNKLTAICDEIFPELTTVLKDPNLPTALTLHEKFPTPHAIATASLMALQEARGYTRTLPDSKLLELQRLAAGSIGTKDVIRQRGLVLEQGQLITELRLLQEHIGQLESEIKTIVAQAREGKILLSMGIGQIQAATIIATIGSILNFPNAGTLKSYFGWAPMREQTGTTFDRSHLTSRGSRTMRQMMFLIVASITRQETEWAYLC</sequence>
<dbReference type="Pfam" id="PF02371">
    <property type="entry name" value="Transposase_20"/>
    <property type="match status" value="1"/>
</dbReference>
<keyword evidence="4" id="KW-1185">Reference proteome</keyword>
<dbReference type="Proteomes" id="UP000597444">
    <property type="component" value="Unassembled WGS sequence"/>
</dbReference>
<dbReference type="InterPro" id="IPR002525">
    <property type="entry name" value="Transp_IS110-like_N"/>
</dbReference>
<feature type="domain" description="Transposase IS116/IS110/IS902 C-terminal" evidence="2">
    <location>
        <begin position="284"/>
        <end position="355"/>
    </location>
</feature>
<evidence type="ECO:0000313" key="4">
    <source>
        <dbReference type="Proteomes" id="UP000597444"/>
    </source>
</evidence>
<comment type="caution">
    <text evidence="3">The sequence shown here is derived from an EMBL/GenBank/DDBJ whole genome shotgun (WGS) entry which is preliminary data.</text>
</comment>
<dbReference type="GO" id="GO:0003677">
    <property type="term" value="F:DNA binding"/>
    <property type="evidence" value="ECO:0007669"/>
    <property type="project" value="InterPro"/>
</dbReference>
<evidence type="ECO:0000313" key="3">
    <source>
        <dbReference type="EMBL" id="GHO90086.1"/>
    </source>
</evidence>
<dbReference type="InterPro" id="IPR003346">
    <property type="entry name" value="Transposase_20"/>
</dbReference>
<organism evidence="3 4">
    <name type="scientific">Reticulibacter mediterranei</name>
    <dbReference type="NCBI Taxonomy" id="2778369"/>
    <lineage>
        <taxon>Bacteria</taxon>
        <taxon>Bacillati</taxon>
        <taxon>Chloroflexota</taxon>
        <taxon>Ktedonobacteria</taxon>
        <taxon>Ktedonobacterales</taxon>
        <taxon>Reticulibacteraceae</taxon>
        <taxon>Reticulibacter</taxon>
    </lineage>
</organism>
<dbReference type="InterPro" id="IPR047650">
    <property type="entry name" value="Transpos_IS110"/>
</dbReference>
<accession>A0A8J3I8X9</accession>
<dbReference type="Pfam" id="PF01548">
    <property type="entry name" value="DEDD_Tnp_IS110"/>
    <property type="match status" value="1"/>
</dbReference>
<protein>
    <submittedName>
        <fullName evidence="3">IS110 family transposase</fullName>
    </submittedName>
</protein>